<dbReference type="Gene3D" id="3.30.70.20">
    <property type="match status" value="1"/>
</dbReference>
<evidence type="ECO:0000256" key="4">
    <source>
        <dbReference type="ARBA" id="ARBA00022737"/>
    </source>
</evidence>
<feature type="binding site" evidence="8">
    <location>
        <position position="378"/>
    </location>
    <ligand>
        <name>[4Fe-4S] cluster</name>
        <dbReference type="ChEBI" id="CHEBI:49883"/>
        <label>1</label>
    </ligand>
</feature>
<evidence type="ECO:0000313" key="11">
    <source>
        <dbReference type="Proteomes" id="UP000236735"/>
    </source>
</evidence>
<comment type="subcellular location">
    <subcellularLocation>
        <location evidence="8">Cell membrane</location>
        <topology evidence="8">Peripheral membrane protein</topology>
    </subcellularLocation>
</comment>
<dbReference type="InterPro" id="IPR017900">
    <property type="entry name" value="4Fe4S_Fe_S_CS"/>
</dbReference>
<dbReference type="EC" id="7.-.-.-" evidence="8"/>
<reference evidence="10 11" key="1">
    <citation type="submission" date="2016-10" db="EMBL/GenBank/DDBJ databases">
        <authorList>
            <person name="de Groot N.N."/>
        </authorList>
    </citation>
    <scope>NUCLEOTIDE SEQUENCE [LARGE SCALE GENOMIC DNA]</scope>
    <source>
        <strain evidence="10 11">AR32</strain>
    </source>
</reference>
<feature type="domain" description="4Fe-4S ferredoxin-type" evidence="9">
    <location>
        <begin position="369"/>
        <end position="391"/>
    </location>
</feature>
<evidence type="ECO:0000256" key="6">
    <source>
        <dbReference type="ARBA" id="ARBA00023004"/>
    </source>
</evidence>
<dbReference type="NCBIfam" id="NF003454">
    <property type="entry name" value="PRK05035.1"/>
    <property type="match status" value="1"/>
</dbReference>
<dbReference type="PANTHER" id="PTHR43034">
    <property type="entry name" value="ION-TRANSLOCATING OXIDOREDUCTASE COMPLEX SUBUNIT C"/>
    <property type="match status" value="1"/>
</dbReference>
<dbReference type="InterPro" id="IPR026902">
    <property type="entry name" value="RnfC_N"/>
</dbReference>
<keyword evidence="4 8" id="KW-0677">Repeat</keyword>
<keyword evidence="8" id="KW-1278">Translocase</keyword>
<keyword evidence="5 8" id="KW-0249">Electron transport</keyword>
<gene>
    <name evidence="8" type="primary">rnfC</name>
    <name evidence="10" type="ORF">SAMN05216354_2328</name>
</gene>
<keyword evidence="8" id="KW-0472">Membrane</keyword>
<dbReference type="RefSeq" id="WP_103916039.1">
    <property type="nucleotide sequence ID" value="NZ_FNUV01000006.1"/>
</dbReference>
<feature type="binding site" evidence="8">
    <location>
        <position position="381"/>
    </location>
    <ligand>
        <name>[4Fe-4S] cluster</name>
        <dbReference type="ChEBI" id="CHEBI:49883"/>
        <label>1</label>
    </ligand>
</feature>
<dbReference type="InterPro" id="IPR019554">
    <property type="entry name" value="Soluble_ligand-bd"/>
</dbReference>
<dbReference type="Pfam" id="PF13237">
    <property type="entry name" value="Fer4_10"/>
    <property type="match status" value="1"/>
</dbReference>
<dbReference type="EMBL" id="FNUV01000006">
    <property type="protein sequence ID" value="SEF98430.1"/>
    <property type="molecule type" value="Genomic_DNA"/>
</dbReference>
<dbReference type="HAMAP" id="MF_00461">
    <property type="entry name" value="RsxC_RnfC"/>
    <property type="match status" value="1"/>
</dbReference>
<proteinExistence type="inferred from homology"/>
<dbReference type="GO" id="GO:0046872">
    <property type="term" value="F:metal ion binding"/>
    <property type="evidence" value="ECO:0007669"/>
    <property type="project" value="UniProtKB-KW"/>
</dbReference>
<dbReference type="AlphaFoldDB" id="A0A1H5WGG6"/>
<dbReference type="Proteomes" id="UP000236735">
    <property type="component" value="Unassembled WGS sequence"/>
</dbReference>
<dbReference type="PROSITE" id="PS00198">
    <property type="entry name" value="4FE4S_FER_1"/>
    <property type="match status" value="2"/>
</dbReference>
<feature type="binding site" evidence="8">
    <location>
        <position position="388"/>
    </location>
    <ligand>
        <name>[4Fe-4S] cluster</name>
        <dbReference type="ChEBI" id="CHEBI:49883"/>
        <label>2</label>
    </ligand>
</feature>
<evidence type="ECO:0000259" key="9">
    <source>
        <dbReference type="PROSITE" id="PS51379"/>
    </source>
</evidence>
<keyword evidence="2 8" id="KW-0004">4Fe-4S</keyword>
<keyword evidence="1 8" id="KW-0813">Transport</keyword>
<dbReference type="GO" id="GO:0009055">
    <property type="term" value="F:electron transfer activity"/>
    <property type="evidence" value="ECO:0007669"/>
    <property type="project" value="InterPro"/>
</dbReference>
<feature type="domain" description="4Fe-4S ferredoxin-type" evidence="9">
    <location>
        <begin position="407"/>
        <end position="437"/>
    </location>
</feature>
<evidence type="ECO:0000256" key="8">
    <source>
        <dbReference type="HAMAP-Rule" id="MF_00461"/>
    </source>
</evidence>
<comment type="similarity">
    <text evidence="8">Belongs to the 4Fe4S bacterial-type ferredoxin family. RnfC subfamily.</text>
</comment>
<name>A0A1H5WGG6_XYLRU</name>
<feature type="binding site" evidence="8">
    <location>
        <position position="417"/>
    </location>
    <ligand>
        <name>[4Fe-4S] cluster</name>
        <dbReference type="ChEBI" id="CHEBI:49883"/>
        <label>2</label>
    </ligand>
</feature>
<keyword evidence="8" id="KW-1003">Cell membrane</keyword>
<accession>A0A1H5WGG6</accession>
<dbReference type="Pfam" id="PF01512">
    <property type="entry name" value="Complex1_51K"/>
    <property type="match status" value="1"/>
</dbReference>
<dbReference type="InterPro" id="IPR010208">
    <property type="entry name" value="Ion_transpt_RnfC/RsxC"/>
</dbReference>
<sequence>MNVRTFSIGGIHPEENKLSHNEAIVVAALPKQAIFPLSQHIGAPAKPVVKKGDKVKVGTMIAEAGGFVSAPIFSSVSGTVFKIDTAIDATGYRKPAIIINVEGDEWEETIDRSDKLELVADHPELTPEEIVSRIKDAGVVGMGGACFPTFIKLTPPPTAKAECVIINAVECEPYITADFRLMMERADEILVGLELLMKGAKVTTGYIGIETNKMPAIELLTEKCAKKFNGTEYHVEVVPLQQRYPQGGEKQLVDAVIRRQVPAPPAIPVNVGAIVQNVGTALAVYEAVMKHKPLFERCTTVTGKRLEHPGNFLVRMGTPMINLIEVCGGMPDGDNKLLAGGPMMGKALTSVEVPICKGTNSVTIISAEEARRKEPQPCIRCAKCVSACPMGLEPYLLAKLSEVKNWERAEREEIVSCIECGSCQFTCPAHRPLLDNIRQGKSTVMGIIRARAAKK</sequence>
<feature type="binding site" evidence="8">
    <location>
        <position position="423"/>
    </location>
    <ligand>
        <name>[4Fe-4S] cluster</name>
        <dbReference type="ChEBI" id="CHEBI:49883"/>
        <label>2</label>
    </ligand>
</feature>
<organism evidence="10 11">
    <name type="scientific">Xylanibacter ruminicola</name>
    <name type="common">Prevotella ruminicola</name>
    <dbReference type="NCBI Taxonomy" id="839"/>
    <lineage>
        <taxon>Bacteria</taxon>
        <taxon>Pseudomonadati</taxon>
        <taxon>Bacteroidota</taxon>
        <taxon>Bacteroidia</taxon>
        <taxon>Bacteroidales</taxon>
        <taxon>Prevotellaceae</taxon>
        <taxon>Xylanibacter</taxon>
    </lineage>
</organism>
<dbReference type="Pfam" id="PF13375">
    <property type="entry name" value="RnfC_N"/>
    <property type="match status" value="1"/>
</dbReference>
<dbReference type="Gene3D" id="3.40.50.11540">
    <property type="entry name" value="NADH-ubiquinone oxidoreductase 51kDa subunit"/>
    <property type="match status" value="1"/>
</dbReference>
<keyword evidence="6 8" id="KW-0408">Iron</keyword>
<dbReference type="GO" id="GO:0005886">
    <property type="term" value="C:plasma membrane"/>
    <property type="evidence" value="ECO:0007669"/>
    <property type="project" value="UniProtKB-SubCell"/>
</dbReference>
<dbReference type="GO" id="GO:0022900">
    <property type="term" value="P:electron transport chain"/>
    <property type="evidence" value="ECO:0007669"/>
    <property type="project" value="UniProtKB-UniRule"/>
</dbReference>
<evidence type="ECO:0000256" key="7">
    <source>
        <dbReference type="ARBA" id="ARBA00023014"/>
    </source>
</evidence>
<dbReference type="InterPro" id="IPR017896">
    <property type="entry name" value="4Fe4S_Fe-S-bd"/>
</dbReference>
<comment type="subunit">
    <text evidence="8">The complex is composed of six subunits: RnfA, RnfB, RnfC, RnfD, RnfE and RnfG.</text>
</comment>
<comment type="function">
    <text evidence="8">Part of a membrane-bound complex that couples electron transfer with translocation of ions across the membrane.</text>
</comment>
<dbReference type="InterPro" id="IPR011538">
    <property type="entry name" value="Nuo51_FMN-bd"/>
</dbReference>
<protein>
    <recommendedName>
        <fullName evidence="8">Ion-translocating oxidoreductase complex subunit C</fullName>
        <ecNumber evidence="8">7.-.-.-</ecNumber>
    </recommendedName>
    <alternativeName>
        <fullName evidence="8">Rnf electron transport complex subunit C</fullName>
    </alternativeName>
</protein>
<dbReference type="NCBIfam" id="TIGR01945">
    <property type="entry name" value="rnfC"/>
    <property type="match status" value="1"/>
</dbReference>
<feature type="binding site" evidence="8">
    <location>
        <position position="384"/>
    </location>
    <ligand>
        <name>[4Fe-4S] cluster</name>
        <dbReference type="ChEBI" id="CHEBI:49883"/>
        <label>1</label>
    </ligand>
</feature>
<dbReference type="SUPFAM" id="SSF46548">
    <property type="entry name" value="alpha-helical ferredoxin"/>
    <property type="match status" value="1"/>
</dbReference>
<evidence type="ECO:0000256" key="5">
    <source>
        <dbReference type="ARBA" id="ARBA00022982"/>
    </source>
</evidence>
<keyword evidence="7 8" id="KW-0411">Iron-sulfur</keyword>
<dbReference type="Pfam" id="PF10531">
    <property type="entry name" value="SLBB"/>
    <property type="match status" value="1"/>
</dbReference>
<evidence type="ECO:0000256" key="1">
    <source>
        <dbReference type="ARBA" id="ARBA00022448"/>
    </source>
</evidence>
<dbReference type="SUPFAM" id="SSF142019">
    <property type="entry name" value="Nqo1 FMN-binding domain-like"/>
    <property type="match status" value="1"/>
</dbReference>
<dbReference type="PROSITE" id="PS51379">
    <property type="entry name" value="4FE4S_FER_2"/>
    <property type="match status" value="2"/>
</dbReference>
<dbReference type="PANTHER" id="PTHR43034:SF2">
    <property type="entry name" value="ION-TRANSLOCATING OXIDOREDUCTASE COMPLEX SUBUNIT C"/>
    <property type="match status" value="1"/>
</dbReference>
<dbReference type="InterPro" id="IPR037225">
    <property type="entry name" value="Nuo51_FMN-bd_sf"/>
</dbReference>
<evidence type="ECO:0000313" key="10">
    <source>
        <dbReference type="EMBL" id="SEF98430.1"/>
    </source>
</evidence>
<keyword evidence="3 8" id="KW-0479">Metal-binding</keyword>
<feature type="binding site" evidence="8">
    <location>
        <position position="427"/>
    </location>
    <ligand>
        <name>[4Fe-4S] cluster</name>
        <dbReference type="ChEBI" id="CHEBI:49883"/>
        <label>1</label>
    </ligand>
</feature>
<dbReference type="GO" id="GO:0051539">
    <property type="term" value="F:4 iron, 4 sulfur cluster binding"/>
    <property type="evidence" value="ECO:0007669"/>
    <property type="project" value="UniProtKB-KW"/>
</dbReference>
<evidence type="ECO:0000256" key="3">
    <source>
        <dbReference type="ARBA" id="ARBA00022723"/>
    </source>
</evidence>
<feature type="binding site" evidence="8">
    <location>
        <position position="420"/>
    </location>
    <ligand>
        <name>[4Fe-4S] cluster</name>
        <dbReference type="ChEBI" id="CHEBI:49883"/>
        <label>2</label>
    </ligand>
</feature>
<comment type="cofactor">
    <cofactor evidence="8">
        <name>[4Fe-4S] cluster</name>
        <dbReference type="ChEBI" id="CHEBI:49883"/>
    </cofactor>
    <text evidence="8">Binds 2 [4Fe-4S] clusters per subunit.</text>
</comment>
<evidence type="ECO:0000256" key="2">
    <source>
        <dbReference type="ARBA" id="ARBA00022485"/>
    </source>
</evidence>